<name>A0ACB8T8F1_9AGAM</name>
<accession>A0ACB8T8F1</accession>
<dbReference type="EMBL" id="MU277198">
    <property type="protein sequence ID" value="KAI0064441.1"/>
    <property type="molecule type" value="Genomic_DNA"/>
</dbReference>
<reference evidence="1" key="2">
    <citation type="journal article" date="2022" name="New Phytol.">
        <title>Evolutionary transition to the ectomycorrhizal habit in the genomes of a hyperdiverse lineage of mushroom-forming fungi.</title>
        <authorList>
            <person name="Looney B."/>
            <person name="Miyauchi S."/>
            <person name="Morin E."/>
            <person name="Drula E."/>
            <person name="Courty P.E."/>
            <person name="Kohler A."/>
            <person name="Kuo A."/>
            <person name="LaButti K."/>
            <person name="Pangilinan J."/>
            <person name="Lipzen A."/>
            <person name="Riley R."/>
            <person name="Andreopoulos W."/>
            <person name="He G."/>
            <person name="Johnson J."/>
            <person name="Nolan M."/>
            <person name="Tritt A."/>
            <person name="Barry K.W."/>
            <person name="Grigoriev I.V."/>
            <person name="Nagy L.G."/>
            <person name="Hibbett D."/>
            <person name="Henrissat B."/>
            <person name="Matheny P.B."/>
            <person name="Labbe J."/>
            <person name="Martin F.M."/>
        </authorList>
    </citation>
    <scope>NUCLEOTIDE SEQUENCE</scope>
    <source>
        <strain evidence="1">HHB10654</strain>
    </source>
</reference>
<comment type="caution">
    <text evidence="1">The sequence shown here is derived from an EMBL/GenBank/DDBJ whole genome shotgun (WGS) entry which is preliminary data.</text>
</comment>
<dbReference type="Proteomes" id="UP000814140">
    <property type="component" value="Unassembled WGS sequence"/>
</dbReference>
<evidence type="ECO:0000313" key="1">
    <source>
        <dbReference type="EMBL" id="KAI0064441.1"/>
    </source>
</evidence>
<reference evidence="1" key="1">
    <citation type="submission" date="2021-03" db="EMBL/GenBank/DDBJ databases">
        <authorList>
            <consortium name="DOE Joint Genome Institute"/>
            <person name="Ahrendt S."/>
            <person name="Looney B.P."/>
            <person name="Miyauchi S."/>
            <person name="Morin E."/>
            <person name="Drula E."/>
            <person name="Courty P.E."/>
            <person name="Chicoki N."/>
            <person name="Fauchery L."/>
            <person name="Kohler A."/>
            <person name="Kuo A."/>
            <person name="Labutti K."/>
            <person name="Pangilinan J."/>
            <person name="Lipzen A."/>
            <person name="Riley R."/>
            <person name="Andreopoulos W."/>
            <person name="He G."/>
            <person name="Johnson J."/>
            <person name="Barry K.W."/>
            <person name="Grigoriev I.V."/>
            <person name="Nagy L."/>
            <person name="Hibbett D."/>
            <person name="Henrissat B."/>
            <person name="Matheny P.B."/>
            <person name="Labbe J."/>
            <person name="Martin F."/>
        </authorList>
    </citation>
    <scope>NUCLEOTIDE SEQUENCE</scope>
    <source>
        <strain evidence="1">HHB10654</strain>
    </source>
</reference>
<keyword evidence="2" id="KW-1185">Reference proteome</keyword>
<sequence>MSRPIPQPSQGDNSPCTHAYCIPTDTRHPRTVEGAVSSQLYPSTSSIASPYTSNGFKILHKTAASCRQCRDLPLRKPNAQLPGEIPARSSQANAAVKAHRPQPLTRNSTEVLMTPEESKVFVARSLTRELSQASGLGTLSAALSFVPPNFAKGMALKPYQCADVKRILSRESGEVVDGFKTNTGFIIGYEMG</sequence>
<protein>
    <submittedName>
        <fullName evidence="1">Uncharacterized protein</fullName>
    </submittedName>
</protein>
<proteinExistence type="predicted"/>
<gene>
    <name evidence="1" type="ORF">BV25DRAFT_237234</name>
</gene>
<evidence type="ECO:0000313" key="2">
    <source>
        <dbReference type="Proteomes" id="UP000814140"/>
    </source>
</evidence>
<organism evidence="1 2">
    <name type="scientific">Artomyces pyxidatus</name>
    <dbReference type="NCBI Taxonomy" id="48021"/>
    <lineage>
        <taxon>Eukaryota</taxon>
        <taxon>Fungi</taxon>
        <taxon>Dikarya</taxon>
        <taxon>Basidiomycota</taxon>
        <taxon>Agaricomycotina</taxon>
        <taxon>Agaricomycetes</taxon>
        <taxon>Russulales</taxon>
        <taxon>Auriscalpiaceae</taxon>
        <taxon>Artomyces</taxon>
    </lineage>
</organism>